<organism evidence="4 5">
    <name type="scientific">Agrobacterium rubi</name>
    <dbReference type="NCBI Taxonomy" id="28099"/>
    <lineage>
        <taxon>Bacteria</taxon>
        <taxon>Pseudomonadati</taxon>
        <taxon>Pseudomonadota</taxon>
        <taxon>Alphaproteobacteria</taxon>
        <taxon>Hyphomicrobiales</taxon>
        <taxon>Rhizobiaceae</taxon>
        <taxon>Rhizobium/Agrobacterium group</taxon>
        <taxon>Agrobacterium</taxon>
    </lineage>
</organism>
<dbReference type="Pfam" id="PF20247">
    <property type="entry name" value="DUF6602"/>
    <property type="match status" value="1"/>
</dbReference>
<evidence type="ECO:0000313" key="3">
    <source>
        <dbReference type="EMBL" id="NTF39417.1"/>
    </source>
</evidence>
<reference evidence="4" key="2">
    <citation type="submission" date="2020-02" db="EMBL/GenBank/DDBJ databases">
        <title>Unexpected conservation and global transmission of agrobacterial virulence plasmids.</title>
        <authorList>
            <person name="Weisberg A.J."/>
            <person name="Davis E.W. II"/>
            <person name="Tabima J.R."/>
            <person name="Belcher M.S."/>
            <person name="Miller M."/>
            <person name="Kuo C.-H."/>
            <person name="Loper J.E."/>
            <person name="Grunwald N.J."/>
            <person name="Putnam M.L."/>
            <person name="Chang J.H."/>
        </authorList>
    </citation>
    <scope>NUCLEOTIDE SEQUENCE</scope>
    <source>
        <strain evidence="4">W2/73</strain>
    </source>
</reference>
<gene>
    <name evidence="3" type="ORF">G6L72_22195</name>
    <name evidence="4" type="ORF">G6M88_22095</name>
</gene>
<evidence type="ECO:0000313" key="6">
    <source>
        <dbReference type="Proteomes" id="UP000822331"/>
    </source>
</evidence>
<evidence type="ECO:0000256" key="1">
    <source>
        <dbReference type="SAM" id="MobiDB-lite"/>
    </source>
</evidence>
<feature type="region of interest" description="Disordered" evidence="1">
    <location>
        <begin position="224"/>
        <end position="247"/>
    </location>
</feature>
<dbReference type="EMBL" id="JAAMCP010000012">
    <property type="protein sequence ID" value="NTF39417.1"/>
    <property type="molecule type" value="Genomic_DNA"/>
</dbReference>
<evidence type="ECO:0000313" key="4">
    <source>
        <dbReference type="EMBL" id="QTG03051.1"/>
    </source>
</evidence>
<dbReference type="RefSeq" id="WP_141680643.1">
    <property type="nucleotide sequence ID" value="NZ_CP049207.1"/>
</dbReference>
<dbReference type="AlphaFoldDB" id="A0AAE7RCV7"/>
<dbReference type="Proteomes" id="UP000822331">
    <property type="component" value="Unassembled WGS sequence"/>
</dbReference>
<dbReference type="CDD" id="cd21173">
    <property type="entry name" value="NucC-like"/>
    <property type="match status" value="1"/>
</dbReference>
<dbReference type="EMBL" id="CP049207">
    <property type="protein sequence ID" value="QTG03051.1"/>
    <property type="molecule type" value="Genomic_DNA"/>
</dbReference>
<dbReference type="InterPro" id="IPR046537">
    <property type="entry name" value="DUF6602"/>
</dbReference>
<proteinExistence type="predicted"/>
<keyword evidence="6" id="KW-1185">Reference proteome</keyword>
<feature type="domain" description="DUF6602" evidence="2">
    <location>
        <begin position="40"/>
        <end position="134"/>
    </location>
</feature>
<evidence type="ECO:0000259" key="2">
    <source>
        <dbReference type="Pfam" id="PF20247"/>
    </source>
</evidence>
<reference evidence="3 6" key="1">
    <citation type="journal article" date="2020" name="Science">
        <title>Unexpected conservation and global transmission of agrobacterial virulence plasmids.</title>
        <authorList>
            <person name="Weisberg A.J."/>
            <person name="Davis E.W. 2nd"/>
            <person name="Tabima J."/>
            <person name="Belcher M.S."/>
            <person name="Miller M."/>
            <person name="Kuo C.H."/>
            <person name="Loper J.E."/>
            <person name="Grunwald N.J."/>
            <person name="Putnam M.L."/>
            <person name="Chang J.H."/>
        </authorList>
    </citation>
    <scope>NUCLEOTIDE SEQUENCE [LARGE SCALE GENOMIC DNA]</scope>
    <source>
        <strain evidence="3 6">A19/93</strain>
    </source>
</reference>
<dbReference type="Proteomes" id="UP000663912">
    <property type="component" value="Chromosome 2"/>
</dbReference>
<sequence>MTESEHPIFNRILISRIDVFRQEFQRLSREIFRTSDGKLFHAAEFGSYREEITRDFIRMFVPARLEISDGFILNRNNEISTQSDIIIFDPTKSPLIQSQNRLRFFFNDSVCGIGEVKSVLSRKGLEDCLLKLARQKETRGHPHNAGSLYEEEAQAFTFVICERLDVKGDLNEAIEEVYAKGAVPSRMRHNVILSIEDGIAIYSIQGDLPVAFPDRNARANEFLWGSPATHPEPQNVDNDEGTRPERPKVLGSTVDHIGLFCSLVFEAMKQSRSFDYRFADYLGEADLNWSLGRSLTINEPEDGLSEEQVPYSEALSRRSTLDRIRAMLPW</sequence>
<evidence type="ECO:0000313" key="5">
    <source>
        <dbReference type="Proteomes" id="UP000663912"/>
    </source>
</evidence>
<accession>A0AAE7RCV7</accession>
<protein>
    <recommendedName>
        <fullName evidence="2">DUF6602 domain-containing protein</fullName>
    </recommendedName>
</protein>
<name>A0AAE7RCV7_9HYPH</name>
<dbReference type="KEGG" id="arui:G6M88_22095"/>